<feature type="region of interest" description="Disordered" evidence="1">
    <location>
        <begin position="31"/>
        <end position="59"/>
    </location>
</feature>
<sequence length="100" mass="11501">ERLRLDRELRSAREKIVMSERGKELVEARMKVKERTPPQRTFSLRPARRDRGNLPVRSSSFNAHASRFFKFRSKNSGESDQQSSNYNGGSSNSNGTIENN</sequence>
<proteinExistence type="predicted"/>
<reference evidence="2 3" key="1">
    <citation type="submission" date="2024-05" db="EMBL/GenBank/DDBJ databases">
        <authorList>
            <person name="Wallberg A."/>
        </authorList>
    </citation>
    <scope>NUCLEOTIDE SEQUENCE [LARGE SCALE GENOMIC DNA]</scope>
</reference>
<dbReference type="Proteomes" id="UP001497623">
    <property type="component" value="Unassembled WGS sequence"/>
</dbReference>
<dbReference type="EMBL" id="CAXKWB010050703">
    <property type="protein sequence ID" value="CAL4170240.1"/>
    <property type="molecule type" value="Genomic_DNA"/>
</dbReference>
<evidence type="ECO:0000313" key="2">
    <source>
        <dbReference type="EMBL" id="CAL4170240.1"/>
    </source>
</evidence>
<evidence type="ECO:0000313" key="3">
    <source>
        <dbReference type="Proteomes" id="UP001497623"/>
    </source>
</evidence>
<evidence type="ECO:0000256" key="1">
    <source>
        <dbReference type="SAM" id="MobiDB-lite"/>
    </source>
</evidence>
<keyword evidence="3" id="KW-1185">Reference proteome</keyword>
<dbReference type="AlphaFoldDB" id="A0AAV2S754"/>
<feature type="non-terminal residue" evidence="2">
    <location>
        <position position="1"/>
    </location>
</feature>
<feature type="compositionally biased region" description="Low complexity" evidence="1">
    <location>
        <begin position="83"/>
        <end position="100"/>
    </location>
</feature>
<name>A0AAV2S754_MEGNR</name>
<organism evidence="2 3">
    <name type="scientific">Meganyctiphanes norvegica</name>
    <name type="common">Northern krill</name>
    <name type="synonym">Thysanopoda norvegica</name>
    <dbReference type="NCBI Taxonomy" id="48144"/>
    <lineage>
        <taxon>Eukaryota</taxon>
        <taxon>Metazoa</taxon>
        <taxon>Ecdysozoa</taxon>
        <taxon>Arthropoda</taxon>
        <taxon>Crustacea</taxon>
        <taxon>Multicrustacea</taxon>
        <taxon>Malacostraca</taxon>
        <taxon>Eumalacostraca</taxon>
        <taxon>Eucarida</taxon>
        <taxon>Euphausiacea</taxon>
        <taxon>Euphausiidae</taxon>
        <taxon>Meganyctiphanes</taxon>
    </lineage>
</organism>
<comment type="caution">
    <text evidence="2">The sequence shown here is derived from an EMBL/GenBank/DDBJ whole genome shotgun (WGS) entry which is preliminary data.</text>
</comment>
<feature type="region of interest" description="Disordered" evidence="1">
    <location>
        <begin position="71"/>
        <end position="100"/>
    </location>
</feature>
<accession>A0AAV2S754</accession>
<gene>
    <name evidence="2" type="ORF">MNOR_LOCUS33969</name>
</gene>
<protein>
    <submittedName>
        <fullName evidence="2">Uncharacterized protein</fullName>
    </submittedName>
</protein>